<proteinExistence type="predicted"/>
<gene>
    <name evidence="2" type="ORF">NDU88_002218</name>
</gene>
<dbReference type="AlphaFoldDB" id="A0AAV7W2D1"/>
<accession>A0AAV7W2D1</accession>
<evidence type="ECO:0000256" key="1">
    <source>
        <dbReference type="SAM" id="MobiDB-lite"/>
    </source>
</evidence>
<organism evidence="2 3">
    <name type="scientific">Pleurodeles waltl</name>
    <name type="common">Iberian ribbed newt</name>
    <dbReference type="NCBI Taxonomy" id="8319"/>
    <lineage>
        <taxon>Eukaryota</taxon>
        <taxon>Metazoa</taxon>
        <taxon>Chordata</taxon>
        <taxon>Craniata</taxon>
        <taxon>Vertebrata</taxon>
        <taxon>Euteleostomi</taxon>
        <taxon>Amphibia</taxon>
        <taxon>Batrachia</taxon>
        <taxon>Caudata</taxon>
        <taxon>Salamandroidea</taxon>
        <taxon>Salamandridae</taxon>
        <taxon>Pleurodelinae</taxon>
        <taxon>Pleurodeles</taxon>
    </lineage>
</organism>
<feature type="region of interest" description="Disordered" evidence="1">
    <location>
        <begin position="1"/>
        <end position="29"/>
    </location>
</feature>
<dbReference type="EMBL" id="JANPWB010000002">
    <property type="protein sequence ID" value="KAJ1206821.1"/>
    <property type="molecule type" value="Genomic_DNA"/>
</dbReference>
<feature type="compositionally biased region" description="Basic and acidic residues" evidence="1">
    <location>
        <begin position="7"/>
        <end position="29"/>
    </location>
</feature>
<reference evidence="2" key="1">
    <citation type="journal article" date="2022" name="bioRxiv">
        <title>Sequencing and chromosome-scale assembly of the giantPleurodeles waltlgenome.</title>
        <authorList>
            <person name="Brown T."/>
            <person name="Elewa A."/>
            <person name="Iarovenko S."/>
            <person name="Subramanian E."/>
            <person name="Araus A.J."/>
            <person name="Petzold A."/>
            <person name="Susuki M."/>
            <person name="Suzuki K.-i.T."/>
            <person name="Hayashi T."/>
            <person name="Toyoda A."/>
            <person name="Oliveira C."/>
            <person name="Osipova E."/>
            <person name="Leigh N.D."/>
            <person name="Simon A."/>
            <person name="Yun M.H."/>
        </authorList>
    </citation>
    <scope>NUCLEOTIDE SEQUENCE</scope>
    <source>
        <strain evidence="2">20211129_DDA</strain>
        <tissue evidence="2">Liver</tissue>
    </source>
</reference>
<evidence type="ECO:0000313" key="3">
    <source>
        <dbReference type="Proteomes" id="UP001066276"/>
    </source>
</evidence>
<keyword evidence="3" id="KW-1185">Reference proteome</keyword>
<comment type="caution">
    <text evidence="2">The sequence shown here is derived from an EMBL/GenBank/DDBJ whole genome shotgun (WGS) entry which is preliminary data.</text>
</comment>
<name>A0AAV7W2D1_PLEWA</name>
<dbReference type="Proteomes" id="UP001066276">
    <property type="component" value="Chromosome 1_2"/>
</dbReference>
<evidence type="ECO:0000313" key="2">
    <source>
        <dbReference type="EMBL" id="KAJ1206821.1"/>
    </source>
</evidence>
<sequence>MGAEASPAREGRETTHKITPDQLAPRRDGEHWQMLIPGPWPSRAEKMYWKLWKNLNAILLHYESTTKGNNSCVEEKHSEKN</sequence>
<protein>
    <submittedName>
        <fullName evidence="2">Uncharacterized protein</fullName>
    </submittedName>
</protein>